<evidence type="ECO:0000256" key="11">
    <source>
        <dbReference type="ARBA" id="ARBA00049878"/>
    </source>
</evidence>
<evidence type="ECO:0000256" key="8">
    <source>
        <dbReference type="ARBA" id="ARBA00030407"/>
    </source>
</evidence>
<evidence type="ECO:0000256" key="2">
    <source>
        <dbReference type="ARBA" id="ARBA00005426"/>
    </source>
</evidence>
<evidence type="ECO:0000256" key="5">
    <source>
        <dbReference type="ARBA" id="ARBA00023150"/>
    </source>
</evidence>
<dbReference type="SUPFAM" id="SSF54690">
    <property type="entry name" value="Molybdopterin synthase subunit MoaE"/>
    <property type="match status" value="1"/>
</dbReference>
<dbReference type="OrthoDB" id="9803224at2"/>
<gene>
    <name evidence="13" type="ORF">ES754_05950</name>
</gene>
<accession>A0A5C7ACB4</accession>
<evidence type="ECO:0000256" key="9">
    <source>
        <dbReference type="ARBA" id="ARBA00030781"/>
    </source>
</evidence>
<dbReference type="EMBL" id="VORZ01000001">
    <property type="protein sequence ID" value="TXD98453.1"/>
    <property type="molecule type" value="Genomic_DNA"/>
</dbReference>
<evidence type="ECO:0000256" key="10">
    <source>
        <dbReference type="ARBA" id="ARBA00032474"/>
    </source>
</evidence>
<evidence type="ECO:0000256" key="6">
    <source>
        <dbReference type="ARBA" id="ARBA00026066"/>
    </source>
</evidence>
<keyword evidence="5" id="KW-0501">Molybdenum cofactor biosynthesis</keyword>
<comment type="pathway">
    <text evidence="1">Cofactor biosynthesis; molybdopterin biosynthesis.</text>
</comment>
<dbReference type="Pfam" id="PF02391">
    <property type="entry name" value="MoaE"/>
    <property type="match status" value="1"/>
</dbReference>
<comment type="catalytic activity">
    <reaction evidence="11">
        <text>2 [molybdopterin-synthase sulfur-carrier protein]-C-terminal-Gly-aminoethanethioate + cyclic pyranopterin phosphate + H2O = molybdopterin + 2 [molybdopterin-synthase sulfur-carrier protein]-C-terminal Gly-Gly + 2 H(+)</text>
        <dbReference type="Rhea" id="RHEA:26333"/>
        <dbReference type="Rhea" id="RHEA-COMP:12202"/>
        <dbReference type="Rhea" id="RHEA-COMP:19907"/>
        <dbReference type="ChEBI" id="CHEBI:15377"/>
        <dbReference type="ChEBI" id="CHEBI:15378"/>
        <dbReference type="ChEBI" id="CHEBI:58698"/>
        <dbReference type="ChEBI" id="CHEBI:59648"/>
        <dbReference type="ChEBI" id="CHEBI:90778"/>
        <dbReference type="ChEBI" id="CHEBI:232372"/>
        <dbReference type="EC" id="2.8.1.12"/>
    </reaction>
</comment>
<dbReference type="Proteomes" id="UP000321903">
    <property type="component" value="Unassembled WGS sequence"/>
</dbReference>
<evidence type="ECO:0000256" key="12">
    <source>
        <dbReference type="SAM" id="MobiDB-lite"/>
    </source>
</evidence>
<proteinExistence type="inferred from homology"/>
<comment type="similarity">
    <text evidence="2">Belongs to the MoaE family.</text>
</comment>
<feature type="compositionally biased region" description="Polar residues" evidence="12">
    <location>
        <begin position="1"/>
        <end position="11"/>
    </location>
</feature>
<organism evidence="13 14">
    <name type="scientific">Psychrobacter frigidicola</name>
    <dbReference type="NCBI Taxonomy" id="45611"/>
    <lineage>
        <taxon>Bacteria</taxon>
        <taxon>Pseudomonadati</taxon>
        <taxon>Pseudomonadota</taxon>
        <taxon>Gammaproteobacteria</taxon>
        <taxon>Moraxellales</taxon>
        <taxon>Moraxellaceae</taxon>
        <taxon>Psychrobacter</taxon>
    </lineage>
</organism>
<reference evidence="13 14" key="1">
    <citation type="submission" date="2019-08" db="EMBL/GenBank/DDBJ databases">
        <title>Genome sequence of Psychrobacter frigidicola ACAM304 (type strain).</title>
        <authorList>
            <person name="Bowman J.P."/>
        </authorList>
    </citation>
    <scope>NUCLEOTIDE SEQUENCE [LARGE SCALE GENOMIC DNA]</scope>
    <source>
        <strain evidence="13 14">ACAM 304</strain>
    </source>
</reference>
<evidence type="ECO:0000313" key="13">
    <source>
        <dbReference type="EMBL" id="TXD98453.1"/>
    </source>
</evidence>
<dbReference type="GO" id="GO:0006777">
    <property type="term" value="P:Mo-molybdopterin cofactor biosynthetic process"/>
    <property type="evidence" value="ECO:0007669"/>
    <property type="project" value="UniProtKB-KW"/>
</dbReference>
<dbReference type="GO" id="GO:0030366">
    <property type="term" value="F:molybdopterin synthase activity"/>
    <property type="evidence" value="ECO:0007669"/>
    <property type="project" value="UniProtKB-EC"/>
</dbReference>
<dbReference type="CDD" id="cd00756">
    <property type="entry name" value="MoaE"/>
    <property type="match status" value="1"/>
</dbReference>
<dbReference type="AlphaFoldDB" id="A0A5C7ACB4"/>
<sequence>MTDSANNTNVDLESDKKDVHSQSMRINRSVDEAYTIAECDGFSLLDIAIDESRLRNMLDNDSCGAFVSFEGRVRNHNNASSVERLSYYGYEELAINQGRQIIEEAKSKFDITHAIAIHRIGALEIGDIAVWIGVVSSHRYPAFDACRWILDTIKADIPVWKQEYYENEDSKWLSNNG</sequence>
<evidence type="ECO:0000256" key="4">
    <source>
        <dbReference type="ARBA" id="ARBA00013858"/>
    </source>
</evidence>
<evidence type="ECO:0000256" key="1">
    <source>
        <dbReference type="ARBA" id="ARBA00005046"/>
    </source>
</evidence>
<protein>
    <recommendedName>
        <fullName evidence="4">Molybdopterin synthase catalytic subunit</fullName>
        <ecNumber evidence="3">2.8.1.12</ecNumber>
    </recommendedName>
    <alternativeName>
        <fullName evidence="9">MPT synthase subunit 2</fullName>
    </alternativeName>
    <alternativeName>
        <fullName evidence="7">Molybdenum cofactor biosynthesis protein E</fullName>
    </alternativeName>
    <alternativeName>
        <fullName evidence="8">Molybdopterin-converting factor large subunit</fullName>
    </alternativeName>
    <alternativeName>
        <fullName evidence="10">Molybdopterin-converting factor subunit 2</fullName>
    </alternativeName>
</protein>
<dbReference type="InterPro" id="IPR036563">
    <property type="entry name" value="MoaE_sf"/>
</dbReference>
<dbReference type="Gene3D" id="3.90.1170.40">
    <property type="entry name" value="Molybdopterin biosynthesis MoaE subunit"/>
    <property type="match status" value="1"/>
</dbReference>
<keyword evidence="14" id="KW-1185">Reference proteome</keyword>
<evidence type="ECO:0000256" key="7">
    <source>
        <dbReference type="ARBA" id="ARBA00029745"/>
    </source>
</evidence>
<comment type="caution">
    <text evidence="13">The sequence shown here is derived from an EMBL/GenBank/DDBJ whole genome shotgun (WGS) entry which is preliminary data.</text>
</comment>
<dbReference type="RefSeq" id="WP_147222928.1">
    <property type="nucleotide sequence ID" value="NZ_CAJGYY010000001.1"/>
</dbReference>
<dbReference type="EC" id="2.8.1.12" evidence="3"/>
<name>A0A5C7ACB4_9GAMM</name>
<comment type="subunit">
    <text evidence="6">Heterotetramer of 2 MoaD subunits and 2 MoaE subunits. Also stable as homodimer. The enzyme changes between these two forms during catalysis.</text>
</comment>
<evidence type="ECO:0000313" key="14">
    <source>
        <dbReference type="Proteomes" id="UP000321903"/>
    </source>
</evidence>
<feature type="region of interest" description="Disordered" evidence="12">
    <location>
        <begin position="1"/>
        <end position="22"/>
    </location>
</feature>
<dbReference type="InterPro" id="IPR003448">
    <property type="entry name" value="Mopterin_biosynth_MoaE"/>
</dbReference>
<evidence type="ECO:0000256" key="3">
    <source>
        <dbReference type="ARBA" id="ARBA00011950"/>
    </source>
</evidence>
<dbReference type="UniPathway" id="UPA00344"/>
<dbReference type="PANTHER" id="PTHR23404">
    <property type="entry name" value="MOLYBDOPTERIN SYNTHASE RELATED"/>
    <property type="match status" value="1"/>
</dbReference>